<evidence type="ECO:0000313" key="2">
    <source>
        <dbReference type="Proteomes" id="UP001279734"/>
    </source>
</evidence>
<organism evidence="1 2">
    <name type="scientific">Nepenthes gracilis</name>
    <name type="common">Slender pitcher plant</name>
    <dbReference type="NCBI Taxonomy" id="150966"/>
    <lineage>
        <taxon>Eukaryota</taxon>
        <taxon>Viridiplantae</taxon>
        <taxon>Streptophyta</taxon>
        <taxon>Embryophyta</taxon>
        <taxon>Tracheophyta</taxon>
        <taxon>Spermatophyta</taxon>
        <taxon>Magnoliopsida</taxon>
        <taxon>eudicotyledons</taxon>
        <taxon>Gunneridae</taxon>
        <taxon>Pentapetalae</taxon>
        <taxon>Caryophyllales</taxon>
        <taxon>Nepenthaceae</taxon>
        <taxon>Nepenthes</taxon>
    </lineage>
</organism>
<gene>
    <name evidence="1" type="ORF">Nepgr_026699</name>
</gene>
<proteinExistence type="predicted"/>
<comment type="caution">
    <text evidence="1">The sequence shown here is derived from an EMBL/GenBank/DDBJ whole genome shotgun (WGS) entry which is preliminary data.</text>
</comment>
<keyword evidence="2" id="KW-1185">Reference proteome</keyword>
<accession>A0AAD3Y2S2</accession>
<evidence type="ECO:0000313" key="1">
    <source>
        <dbReference type="EMBL" id="GMH24856.1"/>
    </source>
</evidence>
<dbReference type="EMBL" id="BSYO01000028">
    <property type="protein sequence ID" value="GMH24856.1"/>
    <property type="molecule type" value="Genomic_DNA"/>
</dbReference>
<protein>
    <submittedName>
        <fullName evidence="1">Uncharacterized protein</fullName>
    </submittedName>
</protein>
<sequence length="112" mass="11979">MNSPSAKEDTCNSSTIPLIGVEAPCQLVGTDAQTAKPDMAGDSPVFSEVRGDLVDPPLNVVLVEEEQFELGQENLNISSFRRATPICRSIAGSNVNYSNSFAVPFEGAEEPY</sequence>
<name>A0AAD3Y2S2_NEPGR</name>
<dbReference type="AlphaFoldDB" id="A0AAD3Y2S2"/>
<reference evidence="1" key="1">
    <citation type="submission" date="2023-05" db="EMBL/GenBank/DDBJ databases">
        <title>Nepenthes gracilis genome sequencing.</title>
        <authorList>
            <person name="Fukushima K."/>
        </authorList>
    </citation>
    <scope>NUCLEOTIDE SEQUENCE</scope>
    <source>
        <strain evidence="1">SING2019-196</strain>
    </source>
</reference>
<dbReference type="Proteomes" id="UP001279734">
    <property type="component" value="Unassembled WGS sequence"/>
</dbReference>